<comment type="caution">
    <text evidence="10">The sequence shown here is derived from an EMBL/GenBank/DDBJ whole genome shotgun (WGS) entry which is preliminary data.</text>
</comment>
<organism evidence="10 11">
    <name type="scientific">Actinoallomurus bryophytorum</name>
    <dbReference type="NCBI Taxonomy" id="1490222"/>
    <lineage>
        <taxon>Bacteria</taxon>
        <taxon>Bacillati</taxon>
        <taxon>Actinomycetota</taxon>
        <taxon>Actinomycetes</taxon>
        <taxon>Streptosporangiales</taxon>
        <taxon>Thermomonosporaceae</taxon>
        <taxon>Actinoallomurus</taxon>
    </lineage>
</organism>
<evidence type="ECO:0000256" key="7">
    <source>
        <dbReference type="ARBA" id="ARBA00023136"/>
    </source>
</evidence>
<evidence type="ECO:0000313" key="11">
    <source>
        <dbReference type="Proteomes" id="UP000316096"/>
    </source>
</evidence>
<keyword evidence="3" id="KW-0813">Transport</keyword>
<feature type="transmembrane region" description="Helical" evidence="8">
    <location>
        <begin position="347"/>
        <end position="365"/>
    </location>
</feature>
<feature type="transmembrane region" description="Helical" evidence="8">
    <location>
        <begin position="371"/>
        <end position="393"/>
    </location>
</feature>
<feature type="transmembrane region" description="Helical" evidence="8">
    <location>
        <begin position="26"/>
        <end position="47"/>
    </location>
</feature>
<evidence type="ECO:0000256" key="6">
    <source>
        <dbReference type="ARBA" id="ARBA00022989"/>
    </source>
</evidence>
<feature type="transmembrane region" description="Helical" evidence="8">
    <location>
        <begin position="152"/>
        <end position="171"/>
    </location>
</feature>
<proteinExistence type="inferred from homology"/>
<feature type="transmembrane region" description="Helical" evidence="8">
    <location>
        <begin position="89"/>
        <end position="108"/>
    </location>
</feature>
<feature type="transmembrane region" description="Helical" evidence="8">
    <location>
        <begin position="280"/>
        <end position="301"/>
    </location>
</feature>
<dbReference type="PRINTS" id="PR01036">
    <property type="entry name" value="TCRTETB"/>
</dbReference>
<evidence type="ECO:0000259" key="9">
    <source>
        <dbReference type="PROSITE" id="PS50850"/>
    </source>
</evidence>
<feature type="transmembrane region" description="Helical" evidence="8">
    <location>
        <begin position="405"/>
        <end position="432"/>
    </location>
</feature>
<keyword evidence="5 8" id="KW-0812">Transmembrane</keyword>
<dbReference type="GO" id="GO:0022857">
    <property type="term" value="F:transmembrane transporter activity"/>
    <property type="evidence" value="ECO:0007669"/>
    <property type="project" value="InterPro"/>
</dbReference>
<dbReference type="InterPro" id="IPR036259">
    <property type="entry name" value="MFS_trans_sf"/>
</dbReference>
<dbReference type="Gene3D" id="1.20.1720.10">
    <property type="entry name" value="Multidrug resistance protein D"/>
    <property type="match status" value="1"/>
</dbReference>
<dbReference type="InterPro" id="IPR020846">
    <property type="entry name" value="MFS_dom"/>
</dbReference>
<feature type="transmembrane region" description="Helical" evidence="8">
    <location>
        <begin position="313"/>
        <end position="335"/>
    </location>
</feature>
<reference evidence="10 11" key="1">
    <citation type="submission" date="2019-06" db="EMBL/GenBank/DDBJ databases">
        <title>Sequencing the genomes of 1000 actinobacteria strains.</title>
        <authorList>
            <person name="Klenk H.-P."/>
        </authorList>
    </citation>
    <scope>NUCLEOTIDE SEQUENCE [LARGE SCALE GENOMIC DNA]</scope>
    <source>
        <strain evidence="10 11">DSM 102200</strain>
    </source>
</reference>
<dbReference type="Pfam" id="PF07690">
    <property type="entry name" value="MFS_1"/>
    <property type="match status" value="1"/>
</dbReference>
<dbReference type="PANTHER" id="PTHR23501">
    <property type="entry name" value="MAJOR FACILITATOR SUPERFAMILY"/>
    <property type="match status" value="1"/>
</dbReference>
<evidence type="ECO:0000256" key="3">
    <source>
        <dbReference type="ARBA" id="ARBA00022448"/>
    </source>
</evidence>
<keyword evidence="4" id="KW-1003">Cell membrane</keyword>
<feature type="transmembrane region" description="Helical" evidence="8">
    <location>
        <begin position="59"/>
        <end position="77"/>
    </location>
</feature>
<dbReference type="Gene3D" id="1.20.1250.20">
    <property type="entry name" value="MFS general substrate transporter like domains"/>
    <property type="match status" value="1"/>
</dbReference>
<evidence type="ECO:0000256" key="4">
    <source>
        <dbReference type="ARBA" id="ARBA00022475"/>
    </source>
</evidence>
<dbReference type="CDD" id="cd17502">
    <property type="entry name" value="MFS_Azr1_MDR_like"/>
    <property type="match status" value="1"/>
</dbReference>
<feature type="transmembrane region" description="Helical" evidence="8">
    <location>
        <begin position="216"/>
        <end position="234"/>
    </location>
</feature>
<keyword evidence="7 8" id="KW-0472">Membrane</keyword>
<dbReference type="EMBL" id="VFOZ01000001">
    <property type="protein sequence ID" value="TQM00226.1"/>
    <property type="molecule type" value="Genomic_DNA"/>
</dbReference>
<dbReference type="SUPFAM" id="SSF103473">
    <property type="entry name" value="MFS general substrate transporter"/>
    <property type="match status" value="1"/>
</dbReference>
<evidence type="ECO:0000256" key="5">
    <source>
        <dbReference type="ARBA" id="ARBA00022692"/>
    </source>
</evidence>
<evidence type="ECO:0000313" key="10">
    <source>
        <dbReference type="EMBL" id="TQM00226.1"/>
    </source>
</evidence>
<protein>
    <submittedName>
        <fullName evidence="10">EmrB/QacA subfamily drug resistance transporter</fullName>
    </submittedName>
</protein>
<name>A0A543CSZ1_9ACTN</name>
<dbReference type="GO" id="GO:0005886">
    <property type="term" value="C:plasma membrane"/>
    <property type="evidence" value="ECO:0007669"/>
    <property type="project" value="UniProtKB-SubCell"/>
</dbReference>
<dbReference type="FunFam" id="1.20.1720.10:FF:000004">
    <property type="entry name" value="EmrB/QacA family drug resistance transporter"/>
    <property type="match status" value="1"/>
</dbReference>
<dbReference type="RefSeq" id="WP_141959616.1">
    <property type="nucleotide sequence ID" value="NZ_VFOZ01000001.1"/>
</dbReference>
<feature type="transmembrane region" description="Helical" evidence="8">
    <location>
        <begin position="240"/>
        <end position="260"/>
    </location>
</feature>
<evidence type="ECO:0000256" key="1">
    <source>
        <dbReference type="ARBA" id="ARBA00004651"/>
    </source>
</evidence>
<feature type="domain" description="Major facilitator superfamily (MFS) profile" evidence="9">
    <location>
        <begin position="24"/>
        <end position="504"/>
    </location>
</feature>
<gene>
    <name evidence="10" type="ORF">FB559_5934</name>
</gene>
<comment type="subcellular location">
    <subcellularLocation>
        <location evidence="1">Cell membrane</location>
        <topology evidence="1">Multi-pass membrane protein</topology>
    </subcellularLocation>
</comment>
<dbReference type="OrthoDB" id="4082704at2"/>
<evidence type="ECO:0000256" key="2">
    <source>
        <dbReference type="ARBA" id="ARBA00007520"/>
    </source>
</evidence>
<feature type="transmembrane region" description="Helical" evidence="8">
    <location>
        <begin position="177"/>
        <end position="196"/>
    </location>
</feature>
<sequence>MTVQADATVRAGTVPMTRAQIGQAMSGLYISIFVAILSSTIVTNALPTIVADLHAGQSVYTWVITATLLTTTVSSPIWGKLADLLSKKLLIQISLVIFTAGSVLSGLASDAGLLIAARAVQGIGAGGLLALIQVIIATMISPRERGRYNGYFGALLAVATSAGPLIGGFIVDTEWLGWRWCFFVGVPFAVAALIVLQRTLHLPAAKGDVRIDWAGAASLAAAASLLLVWVTFAGDGFAWLSWQSAAFVGGALLLSLAFVVAERHAKDPVLPLWLFRTRTVILAITASLVIGVAIYAGSTYLSQYFQLSEGRTATLAGVCTLPLVLGLALASTVGGRIVTATGRWKPLLVVGTLLIAAGLALLGLTRHDTPYWKLALAMGLLGVGLGATLQNLVLAVQNQVGLRELGAAGSAVSFFRTLGGTIGVSALGAVLAGRVGRLTADGSARSGVRAVGGSSIPRPAELPAPVRTVIEDAYGHATGDLFVYTVPLALVAFVCVLLIREVPLRTSNAVGHDDEDGSR</sequence>
<feature type="transmembrane region" description="Helical" evidence="8">
    <location>
        <begin position="120"/>
        <end position="140"/>
    </location>
</feature>
<keyword evidence="6 8" id="KW-1133">Transmembrane helix</keyword>
<evidence type="ECO:0000256" key="8">
    <source>
        <dbReference type="SAM" id="Phobius"/>
    </source>
</evidence>
<dbReference type="PROSITE" id="PS50850">
    <property type="entry name" value="MFS"/>
    <property type="match status" value="1"/>
</dbReference>
<dbReference type="InterPro" id="IPR011701">
    <property type="entry name" value="MFS"/>
</dbReference>
<comment type="similarity">
    <text evidence="2">Belongs to the major facilitator superfamily. TCR/Tet family.</text>
</comment>
<dbReference type="AlphaFoldDB" id="A0A543CSZ1"/>
<dbReference type="Proteomes" id="UP000316096">
    <property type="component" value="Unassembled WGS sequence"/>
</dbReference>
<keyword evidence="11" id="KW-1185">Reference proteome</keyword>
<feature type="transmembrane region" description="Helical" evidence="8">
    <location>
        <begin position="481"/>
        <end position="499"/>
    </location>
</feature>
<dbReference type="PANTHER" id="PTHR23501:SF197">
    <property type="entry name" value="COMD"/>
    <property type="match status" value="1"/>
</dbReference>
<accession>A0A543CSZ1</accession>